<evidence type="ECO:0000256" key="2">
    <source>
        <dbReference type="ARBA" id="ARBA00018804"/>
    </source>
</evidence>
<dbReference type="InterPro" id="IPR016024">
    <property type="entry name" value="ARM-type_fold"/>
</dbReference>
<evidence type="ECO:0000256" key="5">
    <source>
        <dbReference type="ARBA" id="ARBA00045173"/>
    </source>
</evidence>
<evidence type="ECO:0000256" key="3">
    <source>
        <dbReference type="ARBA" id="ARBA00022618"/>
    </source>
</evidence>
<feature type="domain" description="Ataxin-10" evidence="6">
    <location>
        <begin position="420"/>
        <end position="514"/>
    </location>
</feature>
<dbReference type="InterPro" id="IPR011989">
    <property type="entry name" value="ARM-like"/>
</dbReference>
<dbReference type="PANTHER" id="PTHR13255">
    <property type="entry name" value="ATAXIN-10"/>
    <property type="match status" value="1"/>
</dbReference>
<dbReference type="GeneID" id="100680195"/>
<protein>
    <recommendedName>
        <fullName evidence="2">Ataxin-10</fullName>
    </recommendedName>
</protein>
<evidence type="ECO:0000256" key="1">
    <source>
        <dbReference type="ARBA" id="ARBA00008384"/>
    </source>
</evidence>
<dbReference type="OrthoDB" id="379794at2759"/>
<dbReference type="AlphaFoldDB" id="A0A7M7QHZ1"/>
<keyword evidence="8" id="KW-1185">Reference proteome</keyword>
<dbReference type="EnsemblMetazoa" id="XM_031930722">
    <property type="protein sequence ID" value="XP_031786582"/>
    <property type="gene ID" value="LOC100680195"/>
</dbReference>
<dbReference type="KEGG" id="nvi:100680195"/>
<dbReference type="GO" id="GO:0031175">
    <property type="term" value="P:neuron projection development"/>
    <property type="evidence" value="ECO:0007669"/>
    <property type="project" value="TreeGrafter"/>
</dbReference>
<evidence type="ECO:0000259" key="6">
    <source>
        <dbReference type="Pfam" id="PF09759"/>
    </source>
</evidence>
<comment type="function">
    <text evidence="5">May play a role in the regulation of cytokinesis. May play a role in signaling by stimulating protein glycosylation. Induces neuritogenesis by activating the Ras-MAP kinase pathway and is necessary for the survival of cerebellar neurons. Does not appear to play a major role in ciliogenesis.</text>
</comment>
<evidence type="ECO:0000313" key="7">
    <source>
        <dbReference type="EnsemblMetazoa" id="XP_031786582"/>
    </source>
</evidence>
<dbReference type="RefSeq" id="XP_031786582.1">
    <property type="nucleotide sequence ID" value="XM_031930722.2"/>
</dbReference>
<dbReference type="Gene3D" id="1.25.10.10">
    <property type="entry name" value="Leucine-rich Repeat Variant"/>
    <property type="match status" value="1"/>
</dbReference>
<evidence type="ECO:0000313" key="8">
    <source>
        <dbReference type="Proteomes" id="UP000002358"/>
    </source>
</evidence>
<dbReference type="GO" id="GO:0051301">
    <property type="term" value="P:cell division"/>
    <property type="evidence" value="ECO:0007669"/>
    <property type="project" value="UniProtKB-KW"/>
</dbReference>
<dbReference type="InParanoid" id="A0A7M7QHZ1"/>
<name>A0A7M7QHZ1_NASVI</name>
<comment type="similarity">
    <text evidence="1">Belongs to the ataxin-10 family.</text>
</comment>
<keyword evidence="3" id="KW-0132">Cell division</keyword>
<dbReference type="Proteomes" id="UP000002358">
    <property type="component" value="Chromosome 4"/>
</dbReference>
<reference evidence="7" key="1">
    <citation type="submission" date="2021-01" db="UniProtKB">
        <authorList>
            <consortium name="EnsemblMetazoa"/>
        </authorList>
    </citation>
    <scope>IDENTIFICATION</scope>
</reference>
<dbReference type="SUPFAM" id="SSF48371">
    <property type="entry name" value="ARM repeat"/>
    <property type="match status" value="1"/>
</dbReference>
<dbReference type="InterPro" id="IPR019156">
    <property type="entry name" value="Ataxin-10_domain"/>
</dbReference>
<dbReference type="GO" id="GO:0005829">
    <property type="term" value="C:cytosol"/>
    <property type="evidence" value="ECO:0007669"/>
    <property type="project" value="TreeGrafter"/>
</dbReference>
<organism evidence="7 8">
    <name type="scientific">Nasonia vitripennis</name>
    <name type="common">Parasitic wasp</name>
    <dbReference type="NCBI Taxonomy" id="7425"/>
    <lineage>
        <taxon>Eukaryota</taxon>
        <taxon>Metazoa</taxon>
        <taxon>Ecdysozoa</taxon>
        <taxon>Arthropoda</taxon>
        <taxon>Hexapoda</taxon>
        <taxon>Insecta</taxon>
        <taxon>Pterygota</taxon>
        <taxon>Neoptera</taxon>
        <taxon>Endopterygota</taxon>
        <taxon>Hymenoptera</taxon>
        <taxon>Apocrita</taxon>
        <taxon>Proctotrupomorpha</taxon>
        <taxon>Chalcidoidea</taxon>
        <taxon>Pteromalidae</taxon>
        <taxon>Pteromalinae</taxon>
        <taxon>Nasonia</taxon>
    </lineage>
</organism>
<proteinExistence type="inferred from homology"/>
<keyword evidence="4" id="KW-0131">Cell cycle</keyword>
<dbReference type="PANTHER" id="PTHR13255:SF0">
    <property type="entry name" value="ATAXIN-10"/>
    <property type="match status" value="1"/>
</dbReference>
<sequence length="525" mass="59782">MESSERLALCIENKDWDTLVSILKPKDFCSDIPRTLCDFNKLLKVAELLTDNDFNISEKIKSILLKCLANSCVNGYLEKAYVPKDGEDISAHKNIYKFLSQEVSKWSEEGPYPFHINFPYDGVVRWAIKTIADYASTQKRLSEDQTEVLRLSLQFLCNFFTFAFNISTSTNADAIMEYIKDQNFKDTIIKLVGHDRAPIARAACAYVHNMVKQLFKEFYATIDKKELTAELIKSTISDIQAALDTVILLLKEPNYLKDIYDEISIDDRLYLLDIIHQEVRSFVYNEENKNTYWLPIESIEFLSDKFKKKSDLILKTVNSELNNIEPTEVTILIDILGVLTSNPKLDECKKLQEDKSLLINCVYLLKAIHMVGKDSNNCFTPLQKLSDLALHTKTDCCNEAEDPNNHVCKEKIQNHPAFGFKASLIRVIGNLVHKHEKNQNLVRENDGIPLLLDCCNIDARNPLIIQWTTLAIRNLVDKNPENQEVIGKSVKIGVVDSAVVREMGLTLHDEGEGNAIGIMPLPKKD</sequence>
<dbReference type="InterPro" id="IPR051374">
    <property type="entry name" value="Ataxin-10/CTR86_families"/>
</dbReference>
<accession>A0A7M7QHZ1</accession>
<evidence type="ECO:0000256" key="4">
    <source>
        <dbReference type="ARBA" id="ARBA00023306"/>
    </source>
</evidence>
<dbReference type="Pfam" id="PF09759">
    <property type="entry name" value="Atx10homo_assoc"/>
    <property type="match status" value="1"/>
</dbReference>